<evidence type="ECO:0000259" key="2">
    <source>
        <dbReference type="PROSITE" id="PS51704"/>
    </source>
</evidence>
<dbReference type="GO" id="GO:0006629">
    <property type="term" value="P:lipid metabolic process"/>
    <property type="evidence" value="ECO:0007669"/>
    <property type="project" value="InterPro"/>
</dbReference>
<reference evidence="3 4" key="1">
    <citation type="journal article" date="2009" name="Stand. Genomic Sci.">
        <title>Complete genome sequence of Stackebrandtia nassauensis type strain (LLR-40K-21).</title>
        <authorList>
            <person name="Munk C."/>
            <person name="Lapidus A."/>
            <person name="Copeland A."/>
            <person name="Jando M."/>
            <person name="Mayilraj S."/>
            <person name="Glavina Del Rio T."/>
            <person name="Nolan M."/>
            <person name="Chen F."/>
            <person name="Lucas S."/>
            <person name="Tice H."/>
            <person name="Cheng J.F."/>
            <person name="Han C."/>
            <person name="Detter J.C."/>
            <person name="Bruce D."/>
            <person name="Goodwin L."/>
            <person name="Chain P."/>
            <person name="Pitluck S."/>
            <person name="Goker M."/>
            <person name="Ovchinikova G."/>
            <person name="Pati A."/>
            <person name="Ivanova N."/>
            <person name="Mavromatis K."/>
            <person name="Chen A."/>
            <person name="Palaniappan K."/>
            <person name="Land M."/>
            <person name="Hauser L."/>
            <person name="Chang Y.J."/>
            <person name="Jeffries C.D."/>
            <person name="Bristow J."/>
            <person name="Eisen J.A."/>
            <person name="Markowitz V."/>
            <person name="Hugenholtz P."/>
            <person name="Kyrpides N.C."/>
            <person name="Klenk H.P."/>
        </authorList>
    </citation>
    <scope>NUCLEOTIDE SEQUENCE [LARGE SCALE GENOMIC DNA]</scope>
    <source>
        <strain evidence="4">DSM 44728 / CIP 108903 / NRRL B-16338 / NBRC 102104 / LLR-40K-21</strain>
    </source>
</reference>
<dbReference type="STRING" id="446470.Snas_3719"/>
<keyword evidence="1" id="KW-0732">Signal</keyword>
<accession>D3PXP6</accession>
<dbReference type="PANTHER" id="PTHR46211">
    <property type="entry name" value="GLYCEROPHOSPHORYL DIESTER PHOSPHODIESTERASE"/>
    <property type="match status" value="1"/>
</dbReference>
<sequence>MSWRRRVVGIGCVGAVLVTGSATATVSTQAYTPPKSCLESVTVFADGGKTATAPDMTAAAMSQAVARKGTWLSADVRLTADGVPVLVRDANLRRTTNVAEVFPKRADDNVDTFTLAELERLDAGTWFGDGYRGQKLLTMRDLLDYASVESGIGLSLAPRDLATTPGLAEAVDNEFRADERWEELFDARLVQLRSSEAEAMSDLARWVPEASIQWETASVPGEEELAEAQTWADSIGVDFNEVGGEDAERIHDAGLRLAWHAVDSPTAMADAINGGADEVFTVDPTIADAVCKD</sequence>
<dbReference type="RefSeq" id="WP_013018947.1">
    <property type="nucleotide sequence ID" value="NC_013947.1"/>
</dbReference>
<dbReference type="Pfam" id="PF03009">
    <property type="entry name" value="GDPD"/>
    <property type="match status" value="1"/>
</dbReference>
<feature type="signal peptide" evidence="1">
    <location>
        <begin position="1"/>
        <end position="24"/>
    </location>
</feature>
<name>D3PXP6_STANL</name>
<keyword evidence="4" id="KW-1185">Reference proteome</keyword>
<proteinExistence type="predicted"/>
<feature type="domain" description="GP-PDE" evidence="2">
    <location>
        <begin position="41"/>
        <end position="291"/>
    </location>
</feature>
<dbReference type="InterPro" id="IPR017946">
    <property type="entry name" value="PLC-like_Pdiesterase_TIM-brl"/>
</dbReference>
<gene>
    <name evidence="3" type="ordered locus">Snas_3719</name>
</gene>
<dbReference type="PANTHER" id="PTHR46211:SF1">
    <property type="entry name" value="GLYCEROPHOSPHODIESTER PHOSPHODIESTERASE, CYTOPLASMIC"/>
    <property type="match status" value="1"/>
</dbReference>
<dbReference type="Proteomes" id="UP000000844">
    <property type="component" value="Chromosome"/>
</dbReference>
<dbReference type="Gene3D" id="3.20.20.190">
    <property type="entry name" value="Phosphatidylinositol (PI) phosphodiesterase"/>
    <property type="match status" value="1"/>
</dbReference>
<dbReference type="EMBL" id="CP001778">
    <property type="protein sequence ID" value="ADD43376.1"/>
    <property type="molecule type" value="Genomic_DNA"/>
</dbReference>
<dbReference type="KEGG" id="sna:Snas_3719"/>
<organism evidence="3 4">
    <name type="scientific">Stackebrandtia nassauensis (strain DSM 44728 / CIP 108903 / NRRL B-16338 / NBRC 102104 / LLR-40K-21)</name>
    <dbReference type="NCBI Taxonomy" id="446470"/>
    <lineage>
        <taxon>Bacteria</taxon>
        <taxon>Bacillati</taxon>
        <taxon>Actinomycetota</taxon>
        <taxon>Actinomycetes</taxon>
        <taxon>Glycomycetales</taxon>
        <taxon>Glycomycetaceae</taxon>
        <taxon>Stackebrandtia</taxon>
    </lineage>
</organism>
<dbReference type="GO" id="GO:0008081">
    <property type="term" value="F:phosphoric diester hydrolase activity"/>
    <property type="evidence" value="ECO:0007669"/>
    <property type="project" value="InterPro"/>
</dbReference>
<evidence type="ECO:0000313" key="3">
    <source>
        <dbReference type="EMBL" id="ADD43376.1"/>
    </source>
</evidence>
<dbReference type="HOGENOM" id="CLU_030006_3_1_11"/>
<dbReference type="PROSITE" id="PS51704">
    <property type="entry name" value="GP_PDE"/>
    <property type="match status" value="1"/>
</dbReference>
<protein>
    <submittedName>
        <fullName evidence="3">Glycerophosphoryl diester phosphodiesterase</fullName>
    </submittedName>
</protein>
<evidence type="ECO:0000313" key="4">
    <source>
        <dbReference type="Proteomes" id="UP000000844"/>
    </source>
</evidence>
<dbReference type="eggNOG" id="COG0584">
    <property type="taxonomic scope" value="Bacteria"/>
</dbReference>
<dbReference type="SUPFAM" id="SSF51695">
    <property type="entry name" value="PLC-like phosphodiesterases"/>
    <property type="match status" value="1"/>
</dbReference>
<evidence type="ECO:0000256" key="1">
    <source>
        <dbReference type="SAM" id="SignalP"/>
    </source>
</evidence>
<dbReference type="InterPro" id="IPR030395">
    <property type="entry name" value="GP_PDE_dom"/>
</dbReference>
<feature type="chain" id="PRO_5003048453" evidence="1">
    <location>
        <begin position="25"/>
        <end position="293"/>
    </location>
</feature>
<dbReference type="AlphaFoldDB" id="D3PXP6"/>
<dbReference type="OrthoDB" id="9758957at2"/>